<protein>
    <recommendedName>
        <fullName evidence="1">Conserved hypothetical protein CHP02391 domain-containing protein</fullName>
    </recommendedName>
</protein>
<evidence type="ECO:0000259" key="1">
    <source>
        <dbReference type="Pfam" id="PF09509"/>
    </source>
</evidence>
<proteinExistence type="predicted"/>
<dbReference type="InterPro" id="IPR012654">
    <property type="entry name" value="CHP02391"/>
</dbReference>
<dbReference type="RefSeq" id="WP_205713337.1">
    <property type="nucleotide sequence ID" value="NZ_CP049055.1"/>
</dbReference>
<evidence type="ECO:0000313" key="2">
    <source>
        <dbReference type="EMBL" id="QII14017.1"/>
    </source>
</evidence>
<evidence type="ECO:0000313" key="3">
    <source>
        <dbReference type="Proteomes" id="UP000501926"/>
    </source>
</evidence>
<organism evidence="2 3">
    <name type="scientific">Kuenenia stuttgartiensis</name>
    <dbReference type="NCBI Taxonomy" id="174633"/>
    <lineage>
        <taxon>Bacteria</taxon>
        <taxon>Pseudomonadati</taxon>
        <taxon>Planctomycetota</taxon>
        <taxon>Candidatus Brocadiia</taxon>
        <taxon>Candidatus Brocadiales</taxon>
        <taxon>Candidatus Brocadiaceae</taxon>
        <taxon>Candidatus Kuenenia</taxon>
    </lineage>
</organism>
<accession>A0A6G7GXT0</accession>
<sequence length="288" mass="33277">MLFLHLPKYNLKCQYKEIKIEELIKYADKVNIRFSTNTLFEYVKSIEPQIFDSEFRITVKKFLKLAQKYHKSLRKYTIIFQGEHFKGLSYAHLGIKVILRSSYGDKDDNEKCVEIIGYGCPEYSFSAFVDFTLEELQLKRFHETTDSIGKSIINRYDASIINPDILHLINPSIRAEHYDSALKLLISLVETKLKEKCLAAGRNEAQHKTGAELAVLAFNKQNGCLNPPWYIATEAHQGVQLMFQGFFMYLRNAFAHNVVVMGEDKSSVFECISTCEFLLNIIEKSTIR</sequence>
<dbReference type="Pfam" id="PF09509">
    <property type="entry name" value="Hypoth_Ymh"/>
    <property type="match status" value="1"/>
</dbReference>
<dbReference type="Proteomes" id="UP000501926">
    <property type="component" value="Chromosome"/>
</dbReference>
<dbReference type="AlphaFoldDB" id="A0A6G7GXT0"/>
<dbReference type="EMBL" id="CP049055">
    <property type="protein sequence ID" value="QII14017.1"/>
    <property type="molecule type" value="Genomic_DNA"/>
</dbReference>
<feature type="domain" description="Conserved hypothetical protein CHP02391" evidence="1">
    <location>
        <begin position="162"/>
        <end position="281"/>
    </location>
</feature>
<gene>
    <name evidence="2" type="ORF">KsCSTR_46390</name>
</gene>
<reference evidence="2 3" key="1">
    <citation type="submission" date="2020-02" db="EMBL/GenBank/DDBJ databases">
        <title>Newly sequenced genome of strain CSTR1 showed variability in Candidatus Kuenenia stuttgartiensis genomes.</title>
        <authorList>
            <person name="Ding C."/>
            <person name="Adrian L."/>
        </authorList>
    </citation>
    <scope>NUCLEOTIDE SEQUENCE [LARGE SCALE GENOMIC DNA]</scope>
    <source>
        <strain evidence="2 3">CSTR1</strain>
    </source>
</reference>
<name>A0A6G7GXT0_KUEST</name>